<dbReference type="Proteomes" id="UP000000238">
    <property type="component" value="Chromosome"/>
</dbReference>
<keyword evidence="2" id="KW-0805">Transcription regulation</keyword>
<dbReference type="SUPFAM" id="SSF46785">
    <property type="entry name" value="Winged helix' DNA-binding domain"/>
    <property type="match status" value="1"/>
</dbReference>
<gene>
    <name evidence="6" type="ordered locus">HCH_03066</name>
</gene>
<dbReference type="InterPro" id="IPR036390">
    <property type="entry name" value="WH_DNA-bd_sf"/>
</dbReference>
<organism evidence="6 7">
    <name type="scientific">Hahella chejuensis (strain KCTC 2396)</name>
    <dbReference type="NCBI Taxonomy" id="349521"/>
    <lineage>
        <taxon>Bacteria</taxon>
        <taxon>Pseudomonadati</taxon>
        <taxon>Pseudomonadota</taxon>
        <taxon>Gammaproteobacteria</taxon>
        <taxon>Oceanospirillales</taxon>
        <taxon>Hahellaceae</taxon>
        <taxon>Hahella</taxon>
    </lineage>
</organism>
<evidence type="ECO:0000256" key="1">
    <source>
        <dbReference type="ARBA" id="ARBA00009437"/>
    </source>
</evidence>
<protein>
    <submittedName>
        <fullName evidence="6">Transcriptional regulator</fullName>
    </submittedName>
</protein>
<reference evidence="6 7" key="1">
    <citation type="journal article" date="2005" name="Nucleic Acids Res.">
        <title>Genomic blueprint of Hahella chejuensis, a marine microbe producing an algicidal agent.</title>
        <authorList>
            <person name="Jeong H."/>
            <person name="Yim J.H."/>
            <person name="Lee C."/>
            <person name="Choi S.-H."/>
            <person name="Park Y.K."/>
            <person name="Yoon S.H."/>
            <person name="Hur C.-G."/>
            <person name="Kang H.-Y."/>
            <person name="Kim D."/>
            <person name="Lee H.H."/>
            <person name="Park K.H."/>
            <person name="Park S.-H."/>
            <person name="Park H.-S."/>
            <person name="Lee H.K."/>
            <person name="Oh T.K."/>
            <person name="Kim J.F."/>
        </authorList>
    </citation>
    <scope>NUCLEOTIDE SEQUENCE [LARGE SCALE GENOMIC DNA]</scope>
    <source>
        <strain evidence="6 7">KCTC 2396</strain>
    </source>
</reference>
<dbReference type="FunFam" id="1.10.10.10:FF:000001">
    <property type="entry name" value="LysR family transcriptional regulator"/>
    <property type="match status" value="1"/>
</dbReference>
<name>Q2SHP2_HAHCH</name>
<dbReference type="Gene3D" id="1.10.10.10">
    <property type="entry name" value="Winged helix-like DNA-binding domain superfamily/Winged helix DNA-binding domain"/>
    <property type="match status" value="1"/>
</dbReference>
<dbReference type="AlphaFoldDB" id="Q2SHP2"/>
<dbReference type="EMBL" id="CP000155">
    <property type="protein sequence ID" value="ABC29832.1"/>
    <property type="molecule type" value="Genomic_DNA"/>
</dbReference>
<dbReference type="HOGENOM" id="CLU_039613_16_3_6"/>
<dbReference type="GO" id="GO:0006351">
    <property type="term" value="P:DNA-templated transcription"/>
    <property type="evidence" value="ECO:0007669"/>
    <property type="project" value="TreeGrafter"/>
</dbReference>
<dbReference type="Pfam" id="PF03466">
    <property type="entry name" value="LysR_substrate"/>
    <property type="match status" value="1"/>
</dbReference>
<keyword evidence="3" id="KW-0238">DNA-binding</keyword>
<sequence>MFRNNEQKALPYRMLVFNEVVKCGSFTGAAENLGHTRSAISTYISQLETLVGTKLLSRSTRRLHLTPAGRQFALRCEQMAETLQLAVDELQDFEQEPQGRIAITAPHAFESLLVESVIADLCRQYPKLTADVVFSDQKLDLLEHKLDMAITVGPQKDSDYHALKLGVLRSFLVASQAYQDTHGKPDPRQLDNHTLILLPWQHKASLYSNGEQVPLQAGKAMHVNTLPAAINYARHGLGLLLAPSIFVADAIGRGELERVAPDWQAEDRDVYALHSFGKRLPFILRQATERLKWKLESLG</sequence>
<dbReference type="PANTHER" id="PTHR30537:SF5">
    <property type="entry name" value="HTH-TYPE TRANSCRIPTIONAL ACTIVATOR TTDR-RELATED"/>
    <property type="match status" value="1"/>
</dbReference>
<dbReference type="eggNOG" id="COG0583">
    <property type="taxonomic scope" value="Bacteria"/>
</dbReference>
<dbReference type="KEGG" id="hch:HCH_03066"/>
<evidence type="ECO:0000313" key="7">
    <source>
        <dbReference type="Proteomes" id="UP000000238"/>
    </source>
</evidence>
<keyword evidence="4" id="KW-0804">Transcription</keyword>
<dbReference type="Gene3D" id="3.40.190.290">
    <property type="match status" value="1"/>
</dbReference>
<dbReference type="CDD" id="cd08422">
    <property type="entry name" value="PBP2_CrgA_like"/>
    <property type="match status" value="1"/>
</dbReference>
<dbReference type="GO" id="GO:0043565">
    <property type="term" value="F:sequence-specific DNA binding"/>
    <property type="evidence" value="ECO:0007669"/>
    <property type="project" value="TreeGrafter"/>
</dbReference>
<keyword evidence="7" id="KW-1185">Reference proteome</keyword>
<dbReference type="GO" id="GO:0003700">
    <property type="term" value="F:DNA-binding transcription factor activity"/>
    <property type="evidence" value="ECO:0007669"/>
    <property type="project" value="InterPro"/>
</dbReference>
<dbReference type="InterPro" id="IPR058163">
    <property type="entry name" value="LysR-type_TF_proteobact-type"/>
</dbReference>
<dbReference type="InterPro" id="IPR036388">
    <property type="entry name" value="WH-like_DNA-bd_sf"/>
</dbReference>
<dbReference type="InterPro" id="IPR005119">
    <property type="entry name" value="LysR_subst-bd"/>
</dbReference>
<dbReference type="PROSITE" id="PS50931">
    <property type="entry name" value="HTH_LYSR"/>
    <property type="match status" value="1"/>
</dbReference>
<feature type="domain" description="HTH lysR-type" evidence="5">
    <location>
        <begin position="16"/>
        <end position="66"/>
    </location>
</feature>
<evidence type="ECO:0000256" key="2">
    <source>
        <dbReference type="ARBA" id="ARBA00023015"/>
    </source>
</evidence>
<comment type="similarity">
    <text evidence="1">Belongs to the LysR transcriptional regulatory family.</text>
</comment>
<dbReference type="Pfam" id="PF00126">
    <property type="entry name" value="HTH_1"/>
    <property type="match status" value="1"/>
</dbReference>
<dbReference type="PANTHER" id="PTHR30537">
    <property type="entry name" value="HTH-TYPE TRANSCRIPTIONAL REGULATOR"/>
    <property type="match status" value="1"/>
</dbReference>
<accession>Q2SHP2</accession>
<dbReference type="STRING" id="349521.HCH_03066"/>
<proteinExistence type="inferred from homology"/>
<evidence type="ECO:0000256" key="3">
    <source>
        <dbReference type="ARBA" id="ARBA00023125"/>
    </source>
</evidence>
<dbReference type="InterPro" id="IPR000847">
    <property type="entry name" value="LysR_HTH_N"/>
</dbReference>
<evidence type="ECO:0000259" key="5">
    <source>
        <dbReference type="PROSITE" id="PS50931"/>
    </source>
</evidence>
<evidence type="ECO:0000256" key="4">
    <source>
        <dbReference type="ARBA" id="ARBA00023163"/>
    </source>
</evidence>
<dbReference type="SUPFAM" id="SSF53850">
    <property type="entry name" value="Periplasmic binding protein-like II"/>
    <property type="match status" value="1"/>
</dbReference>
<evidence type="ECO:0000313" key="6">
    <source>
        <dbReference type="EMBL" id="ABC29832.1"/>
    </source>
</evidence>